<reference evidence="2 3" key="1">
    <citation type="submission" date="2020-08" db="EMBL/GenBank/DDBJ databases">
        <title>Acidobacteriota in marine sediments use diverse sulfur dissimilation pathways.</title>
        <authorList>
            <person name="Wasmund K."/>
        </authorList>
    </citation>
    <scope>NUCLEOTIDE SEQUENCE [LARGE SCALE GENOMIC DNA]</scope>
    <source>
        <strain evidence="2">MAG AM3-A</strain>
    </source>
</reference>
<feature type="non-terminal residue" evidence="2">
    <location>
        <position position="215"/>
    </location>
</feature>
<dbReference type="Gene3D" id="2.60.40.10">
    <property type="entry name" value="Immunoglobulins"/>
    <property type="match status" value="1"/>
</dbReference>
<evidence type="ECO:0008006" key="4">
    <source>
        <dbReference type="Google" id="ProtNLM"/>
    </source>
</evidence>
<protein>
    <recommendedName>
        <fullName evidence="4">Big-1 domain-containing protein</fullName>
    </recommendedName>
</protein>
<accession>A0A8J7CN67</accession>
<sequence length="215" mass="21959">MKRFIPYIALLALVAMVGCSADSPRAKPAPTVVPQAWAITNLIVIPSNPFVGNQIDVGVAVTSDGSPAPDDTAVTFEVTPPTGVSADTYGFAGMLGQTTASGLTEGGTTVVGFVANIAGNYQLRARVSGVSDTVSASYRESANSGALQITDINPRRGSYAGGDQIVITGIGIENPVDVYFDLDGFAYQAIIVGTTPSEPVTAVGTITVITPAFTG</sequence>
<keyword evidence="1" id="KW-0732">Signal</keyword>
<dbReference type="Proteomes" id="UP000598633">
    <property type="component" value="Unassembled WGS sequence"/>
</dbReference>
<evidence type="ECO:0000313" key="2">
    <source>
        <dbReference type="EMBL" id="MBD3870273.1"/>
    </source>
</evidence>
<dbReference type="InterPro" id="IPR013783">
    <property type="entry name" value="Ig-like_fold"/>
</dbReference>
<comment type="caution">
    <text evidence="2">The sequence shown here is derived from an EMBL/GenBank/DDBJ whole genome shotgun (WGS) entry which is preliminary data.</text>
</comment>
<feature type="chain" id="PRO_5035255845" description="Big-1 domain-containing protein" evidence="1">
    <location>
        <begin position="22"/>
        <end position="215"/>
    </location>
</feature>
<gene>
    <name evidence="2" type="ORF">IFJ97_02800</name>
</gene>
<dbReference type="AlphaFoldDB" id="A0A8J7CN67"/>
<evidence type="ECO:0000313" key="3">
    <source>
        <dbReference type="Proteomes" id="UP000598633"/>
    </source>
</evidence>
<name>A0A8J7CN67_9BACT</name>
<feature type="signal peptide" evidence="1">
    <location>
        <begin position="1"/>
        <end position="21"/>
    </location>
</feature>
<organism evidence="2 3">
    <name type="scientific">Candidatus Sulfomarinibacter kjeldsenii</name>
    <dbReference type="NCBI Taxonomy" id="2885994"/>
    <lineage>
        <taxon>Bacteria</taxon>
        <taxon>Pseudomonadati</taxon>
        <taxon>Acidobacteriota</taxon>
        <taxon>Thermoanaerobaculia</taxon>
        <taxon>Thermoanaerobaculales</taxon>
        <taxon>Candidatus Sulfomarinibacteraceae</taxon>
        <taxon>Candidatus Sulfomarinibacter</taxon>
    </lineage>
</organism>
<evidence type="ECO:0000256" key="1">
    <source>
        <dbReference type="SAM" id="SignalP"/>
    </source>
</evidence>
<proteinExistence type="predicted"/>
<dbReference type="EMBL" id="JACXWA010000050">
    <property type="protein sequence ID" value="MBD3870273.1"/>
    <property type="molecule type" value="Genomic_DNA"/>
</dbReference>
<dbReference type="PROSITE" id="PS51257">
    <property type="entry name" value="PROKAR_LIPOPROTEIN"/>
    <property type="match status" value="1"/>
</dbReference>